<gene>
    <name evidence="2" type="ORF">PIB30_049201</name>
</gene>
<feature type="region of interest" description="Disordered" evidence="1">
    <location>
        <begin position="1"/>
        <end position="37"/>
    </location>
</feature>
<name>A0ABU6WKN0_9FABA</name>
<proteinExistence type="predicted"/>
<evidence type="ECO:0000313" key="2">
    <source>
        <dbReference type="EMBL" id="MED6184623.1"/>
    </source>
</evidence>
<evidence type="ECO:0000313" key="3">
    <source>
        <dbReference type="Proteomes" id="UP001341840"/>
    </source>
</evidence>
<dbReference type="Proteomes" id="UP001341840">
    <property type="component" value="Unassembled WGS sequence"/>
</dbReference>
<dbReference type="EMBL" id="JASCZI010181571">
    <property type="protein sequence ID" value="MED6184623.1"/>
    <property type="molecule type" value="Genomic_DNA"/>
</dbReference>
<keyword evidence="3" id="KW-1185">Reference proteome</keyword>
<accession>A0ABU6WKN0</accession>
<feature type="compositionally biased region" description="Polar residues" evidence="1">
    <location>
        <begin position="10"/>
        <end position="26"/>
    </location>
</feature>
<sequence>MVQRPPLEPSNLTSQVEENGVSNSAEDGTIAKGKVEDDNSAYPKCGGYVGDITGGASRSAELGTFAKDKRIVAIMEDRAMLVENAVVMVGGRATKMKSSGRVGVVDDGTGNSAEVSASVREKWSLSWAAGSTTFMTAKGWVVLRNEEAHFCRVSPIVVKPPPVIKAVFPWDRSEEAVTMNEHEGIAVTDAAWTAGSTRRELPGTVQYFHRGTCCQGW</sequence>
<reference evidence="2 3" key="1">
    <citation type="journal article" date="2023" name="Plants (Basel)">
        <title>Bridging the Gap: Combining Genomics and Transcriptomics Approaches to Understand Stylosanthes scabra, an Orphan Legume from the Brazilian Caatinga.</title>
        <authorList>
            <person name="Ferreira-Neto J.R.C."/>
            <person name="da Silva M.D."/>
            <person name="Binneck E."/>
            <person name="de Melo N.F."/>
            <person name="da Silva R.H."/>
            <person name="de Melo A.L.T.M."/>
            <person name="Pandolfi V."/>
            <person name="Bustamante F.O."/>
            <person name="Brasileiro-Vidal A.C."/>
            <person name="Benko-Iseppon A.M."/>
        </authorList>
    </citation>
    <scope>NUCLEOTIDE SEQUENCE [LARGE SCALE GENOMIC DNA]</scope>
    <source>
        <tissue evidence="2">Leaves</tissue>
    </source>
</reference>
<protein>
    <submittedName>
        <fullName evidence="2">Uncharacterized protein</fullName>
    </submittedName>
</protein>
<organism evidence="2 3">
    <name type="scientific">Stylosanthes scabra</name>
    <dbReference type="NCBI Taxonomy" id="79078"/>
    <lineage>
        <taxon>Eukaryota</taxon>
        <taxon>Viridiplantae</taxon>
        <taxon>Streptophyta</taxon>
        <taxon>Embryophyta</taxon>
        <taxon>Tracheophyta</taxon>
        <taxon>Spermatophyta</taxon>
        <taxon>Magnoliopsida</taxon>
        <taxon>eudicotyledons</taxon>
        <taxon>Gunneridae</taxon>
        <taxon>Pentapetalae</taxon>
        <taxon>rosids</taxon>
        <taxon>fabids</taxon>
        <taxon>Fabales</taxon>
        <taxon>Fabaceae</taxon>
        <taxon>Papilionoideae</taxon>
        <taxon>50 kb inversion clade</taxon>
        <taxon>dalbergioids sensu lato</taxon>
        <taxon>Dalbergieae</taxon>
        <taxon>Pterocarpus clade</taxon>
        <taxon>Stylosanthes</taxon>
    </lineage>
</organism>
<comment type="caution">
    <text evidence="2">The sequence shown here is derived from an EMBL/GenBank/DDBJ whole genome shotgun (WGS) entry which is preliminary data.</text>
</comment>
<evidence type="ECO:0000256" key="1">
    <source>
        <dbReference type="SAM" id="MobiDB-lite"/>
    </source>
</evidence>